<organism evidence="6 7">
    <name type="scientific">Amycolatopsis carbonis</name>
    <dbReference type="NCBI Taxonomy" id="715471"/>
    <lineage>
        <taxon>Bacteria</taxon>
        <taxon>Bacillati</taxon>
        <taxon>Actinomycetota</taxon>
        <taxon>Actinomycetes</taxon>
        <taxon>Pseudonocardiales</taxon>
        <taxon>Pseudonocardiaceae</taxon>
        <taxon>Amycolatopsis</taxon>
    </lineage>
</organism>
<dbReference type="GO" id="GO:0000976">
    <property type="term" value="F:transcription cis-regulatory region binding"/>
    <property type="evidence" value="ECO:0007669"/>
    <property type="project" value="TreeGrafter"/>
</dbReference>
<dbReference type="InterPro" id="IPR009057">
    <property type="entry name" value="Homeodomain-like_sf"/>
</dbReference>
<sequence length="203" mass="22172">MGNTTAPDTRRHHGNRYGRSEDARRAVLEAADDLLVEHGFAGLTIERIAAAAGVAKQTIYRWWPSKVDILLDALGDDLAEELVPPDHGDLRRDLREHLAAVATFLTTADAGAVFRALIGQAQHDPELAARLRAEQIHGQHERDRLPFERAVARGELPADTELDSLVEQAIGPVHYRVLVTGAPVTREFTDALADRVVNACAGI</sequence>
<evidence type="ECO:0000256" key="4">
    <source>
        <dbReference type="PROSITE-ProRule" id="PRU00335"/>
    </source>
</evidence>
<dbReference type="RefSeq" id="WP_285970429.1">
    <property type="nucleotide sequence ID" value="NZ_CP127294.1"/>
</dbReference>
<feature type="DNA-binding region" description="H-T-H motif" evidence="4">
    <location>
        <begin position="44"/>
        <end position="63"/>
    </location>
</feature>
<dbReference type="InterPro" id="IPR001387">
    <property type="entry name" value="Cro/C1-type_HTH"/>
</dbReference>
<gene>
    <name evidence="6" type="ORF">QRX50_02810</name>
</gene>
<dbReference type="Pfam" id="PF16859">
    <property type="entry name" value="TetR_C_11"/>
    <property type="match status" value="1"/>
</dbReference>
<dbReference type="InterPro" id="IPR001647">
    <property type="entry name" value="HTH_TetR"/>
</dbReference>
<dbReference type="PRINTS" id="PR00455">
    <property type="entry name" value="HTHTETR"/>
</dbReference>
<dbReference type="GO" id="GO:0003700">
    <property type="term" value="F:DNA-binding transcription factor activity"/>
    <property type="evidence" value="ECO:0007669"/>
    <property type="project" value="TreeGrafter"/>
</dbReference>
<dbReference type="InterPro" id="IPR036271">
    <property type="entry name" value="Tet_transcr_reg_TetR-rel_C_sf"/>
</dbReference>
<dbReference type="Gene3D" id="1.10.10.60">
    <property type="entry name" value="Homeodomain-like"/>
    <property type="match status" value="1"/>
</dbReference>
<accession>A0A9Y2MY65</accession>
<keyword evidence="3" id="KW-0804">Transcription</keyword>
<name>A0A9Y2MY65_9PSEU</name>
<dbReference type="InterPro" id="IPR011075">
    <property type="entry name" value="TetR_C"/>
</dbReference>
<dbReference type="KEGG" id="acab:QRX50_02810"/>
<dbReference type="SUPFAM" id="SSF46689">
    <property type="entry name" value="Homeodomain-like"/>
    <property type="match status" value="1"/>
</dbReference>
<proteinExistence type="predicted"/>
<dbReference type="Gene3D" id="1.10.357.10">
    <property type="entry name" value="Tetracycline Repressor, domain 2"/>
    <property type="match status" value="1"/>
</dbReference>
<dbReference type="PROSITE" id="PS50977">
    <property type="entry name" value="HTH_TETR_2"/>
    <property type="match status" value="1"/>
</dbReference>
<keyword evidence="1" id="KW-0805">Transcription regulation</keyword>
<dbReference type="SUPFAM" id="SSF48498">
    <property type="entry name" value="Tetracyclin repressor-like, C-terminal domain"/>
    <property type="match status" value="1"/>
</dbReference>
<protein>
    <submittedName>
        <fullName evidence="6">TetR/AcrR family transcriptional regulator</fullName>
    </submittedName>
</protein>
<dbReference type="InterPro" id="IPR050109">
    <property type="entry name" value="HTH-type_TetR-like_transc_reg"/>
</dbReference>
<dbReference type="Proteomes" id="UP001236014">
    <property type="component" value="Chromosome"/>
</dbReference>
<evidence type="ECO:0000256" key="1">
    <source>
        <dbReference type="ARBA" id="ARBA00023015"/>
    </source>
</evidence>
<feature type="domain" description="HTH tetR-type" evidence="5">
    <location>
        <begin position="21"/>
        <end position="81"/>
    </location>
</feature>
<evidence type="ECO:0000313" key="7">
    <source>
        <dbReference type="Proteomes" id="UP001236014"/>
    </source>
</evidence>
<dbReference type="PANTHER" id="PTHR30055:SF148">
    <property type="entry name" value="TETR-FAMILY TRANSCRIPTIONAL REGULATOR"/>
    <property type="match status" value="1"/>
</dbReference>
<dbReference type="CDD" id="cd00093">
    <property type="entry name" value="HTH_XRE"/>
    <property type="match status" value="1"/>
</dbReference>
<evidence type="ECO:0000259" key="5">
    <source>
        <dbReference type="PROSITE" id="PS50977"/>
    </source>
</evidence>
<reference evidence="6 7" key="1">
    <citation type="submission" date="2023-06" db="EMBL/GenBank/DDBJ databases">
        <authorList>
            <person name="Oyuntsetseg B."/>
            <person name="Kim S.B."/>
        </authorList>
    </citation>
    <scope>NUCLEOTIDE SEQUENCE [LARGE SCALE GENOMIC DNA]</scope>
    <source>
        <strain evidence="6 7">2-15</strain>
    </source>
</reference>
<keyword evidence="7" id="KW-1185">Reference proteome</keyword>
<dbReference type="AlphaFoldDB" id="A0A9Y2MY65"/>
<dbReference type="Pfam" id="PF00440">
    <property type="entry name" value="TetR_N"/>
    <property type="match status" value="1"/>
</dbReference>
<evidence type="ECO:0000313" key="6">
    <source>
        <dbReference type="EMBL" id="WIX79749.1"/>
    </source>
</evidence>
<keyword evidence="2 4" id="KW-0238">DNA-binding</keyword>
<evidence type="ECO:0000256" key="2">
    <source>
        <dbReference type="ARBA" id="ARBA00023125"/>
    </source>
</evidence>
<dbReference type="EMBL" id="CP127294">
    <property type="protein sequence ID" value="WIX79749.1"/>
    <property type="molecule type" value="Genomic_DNA"/>
</dbReference>
<evidence type="ECO:0000256" key="3">
    <source>
        <dbReference type="ARBA" id="ARBA00023163"/>
    </source>
</evidence>
<dbReference type="PANTHER" id="PTHR30055">
    <property type="entry name" value="HTH-TYPE TRANSCRIPTIONAL REGULATOR RUTR"/>
    <property type="match status" value="1"/>
</dbReference>